<protein>
    <submittedName>
        <fullName evidence="1">Uncharacterized protein</fullName>
    </submittedName>
</protein>
<proteinExistence type="predicted"/>
<dbReference type="AlphaFoldDB" id="A0A542XU13"/>
<gene>
    <name evidence="1" type="ORF">FB564_4581</name>
</gene>
<sequence length="67" mass="7731">MKETSLNPRHLYNSVEQQTTYAKTLHSLPDEILRHVTCRMPKIGPAGPRKPTESPHAVWIRHLVPHQ</sequence>
<accession>A0A542XU13</accession>
<name>A0A542XU13_SALAC</name>
<organism evidence="1 2">
    <name type="scientific">Salinispora arenicola</name>
    <dbReference type="NCBI Taxonomy" id="168697"/>
    <lineage>
        <taxon>Bacteria</taxon>
        <taxon>Bacillati</taxon>
        <taxon>Actinomycetota</taxon>
        <taxon>Actinomycetes</taxon>
        <taxon>Micromonosporales</taxon>
        <taxon>Micromonosporaceae</taxon>
        <taxon>Salinispora</taxon>
    </lineage>
</organism>
<reference evidence="1 2" key="1">
    <citation type="submission" date="2019-06" db="EMBL/GenBank/DDBJ databases">
        <title>Sequencing the genomes of 1000 actinobacteria strains.</title>
        <authorList>
            <person name="Klenk H.-P."/>
        </authorList>
    </citation>
    <scope>NUCLEOTIDE SEQUENCE [LARGE SCALE GENOMIC DNA]</scope>
    <source>
        <strain evidence="1 2">DSM 44819</strain>
    </source>
</reference>
<dbReference type="Proteomes" id="UP000315983">
    <property type="component" value="Unassembled WGS sequence"/>
</dbReference>
<comment type="caution">
    <text evidence="1">The sequence shown here is derived from an EMBL/GenBank/DDBJ whole genome shotgun (WGS) entry which is preliminary data.</text>
</comment>
<evidence type="ECO:0000313" key="1">
    <source>
        <dbReference type="EMBL" id="TQL39328.1"/>
    </source>
</evidence>
<evidence type="ECO:0000313" key="2">
    <source>
        <dbReference type="Proteomes" id="UP000315983"/>
    </source>
</evidence>
<dbReference type="EMBL" id="VFOL01000001">
    <property type="protein sequence ID" value="TQL39328.1"/>
    <property type="molecule type" value="Genomic_DNA"/>
</dbReference>